<evidence type="ECO:0000313" key="4">
    <source>
        <dbReference type="Proteomes" id="UP001597545"/>
    </source>
</evidence>
<evidence type="ECO:0000256" key="1">
    <source>
        <dbReference type="SAM" id="Phobius"/>
    </source>
</evidence>
<evidence type="ECO:0000313" key="3">
    <source>
        <dbReference type="EMBL" id="MFD2549644.1"/>
    </source>
</evidence>
<keyword evidence="1" id="KW-0812">Transmembrane</keyword>
<feature type="transmembrane region" description="Helical" evidence="1">
    <location>
        <begin position="12"/>
        <end position="36"/>
    </location>
</feature>
<feature type="transmembrane region" description="Helical" evidence="1">
    <location>
        <begin position="337"/>
        <end position="354"/>
    </location>
</feature>
<dbReference type="Pfam" id="PF16401">
    <property type="entry name" value="DUF5009"/>
    <property type="match status" value="1"/>
</dbReference>
<dbReference type="PANTHER" id="PTHR31061:SF24">
    <property type="entry name" value="LD22376P"/>
    <property type="match status" value="1"/>
</dbReference>
<feature type="transmembrane region" description="Helical" evidence="1">
    <location>
        <begin position="406"/>
        <end position="429"/>
    </location>
</feature>
<evidence type="ECO:0000259" key="2">
    <source>
        <dbReference type="Pfam" id="PF16401"/>
    </source>
</evidence>
<sequence>MKPIAQRSASLDVLRGVSILLMVLSSSIAFGILPGWMYHAQVPPPAHVFDPDRPGITWVDLVFPFFLFTMGAAIPLAMQKRLSVDHPLVVGIFAIGKRFIALLFFSVFTFQARAWVLHNPPGWDTYLVSLFCFLLLFGMYTDFSRIIGKKQTLLLKTMSCVVGVLIIGPKILDGEAMTENRLDIILLVLAHMALFGTLWWWMTRNYPLLRIGLLPFLLTILLGSGMSGSFHADVFAWTPLAWVYKFYYLKYLFIVVPATCAGEWIIQEQKNDRNSLARWRLRGVVVLSIVLVIANVASLYARVLNWNLLLNFGLLAGIGWLAEIFKDAKHKSLLQKLLLAGAYLLLLGLFAEAFEGGIKKDYSTFSYYFVCTGLAFFALALLHGLEQLHVGKTLMQCLAWVGRNPMVAYTAGNLFVIPVLALTGTQVYLDQLTAWGPWMGFMRGVLFTTVVAGITVFTAKKGLFWKT</sequence>
<comment type="caution">
    <text evidence="3">The sequence shown here is derived from an EMBL/GenBank/DDBJ whole genome shotgun (WGS) entry which is preliminary data.</text>
</comment>
<feature type="transmembrane region" description="Helical" evidence="1">
    <location>
        <begin position="88"/>
        <end position="111"/>
    </location>
</feature>
<organism evidence="3 4">
    <name type="scientific">Sphingobacterium suaedae</name>
    <dbReference type="NCBI Taxonomy" id="1686402"/>
    <lineage>
        <taxon>Bacteria</taxon>
        <taxon>Pseudomonadati</taxon>
        <taxon>Bacteroidota</taxon>
        <taxon>Sphingobacteriia</taxon>
        <taxon>Sphingobacteriales</taxon>
        <taxon>Sphingobacteriaceae</taxon>
        <taxon>Sphingobacterium</taxon>
    </lineage>
</organism>
<feature type="transmembrane region" description="Helical" evidence="1">
    <location>
        <begin position="123"/>
        <end position="141"/>
    </location>
</feature>
<dbReference type="EMBL" id="JBHULR010000020">
    <property type="protein sequence ID" value="MFD2549644.1"/>
    <property type="molecule type" value="Genomic_DNA"/>
</dbReference>
<feature type="transmembrane region" description="Helical" evidence="1">
    <location>
        <begin position="306"/>
        <end position="325"/>
    </location>
</feature>
<name>A0ABW5KL05_9SPHI</name>
<dbReference type="Proteomes" id="UP001597545">
    <property type="component" value="Unassembled WGS sequence"/>
</dbReference>
<feature type="transmembrane region" description="Helical" evidence="1">
    <location>
        <begin position="184"/>
        <end position="201"/>
    </location>
</feature>
<reference evidence="4" key="1">
    <citation type="journal article" date="2019" name="Int. J. Syst. Evol. Microbiol.">
        <title>The Global Catalogue of Microorganisms (GCM) 10K type strain sequencing project: providing services to taxonomists for standard genome sequencing and annotation.</title>
        <authorList>
            <consortium name="The Broad Institute Genomics Platform"/>
            <consortium name="The Broad Institute Genome Sequencing Center for Infectious Disease"/>
            <person name="Wu L."/>
            <person name="Ma J."/>
        </authorList>
    </citation>
    <scope>NUCLEOTIDE SEQUENCE [LARGE SCALE GENOMIC DNA]</scope>
    <source>
        <strain evidence="4">KCTC 42662</strain>
    </source>
</reference>
<feature type="transmembrane region" description="Helical" evidence="1">
    <location>
        <begin position="246"/>
        <end position="267"/>
    </location>
</feature>
<keyword evidence="1" id="KW-0472">Membrane</keyword>
<dbReference type="PANTHER" id="PTHR31061">
    <property type="entry name" value="LD22376P"/>
    <property type="match status" value="1"/>
</dbReference>
<feature type="transmembrane region" description="Helical" evidence="1">
    <location>
        <begin position="441"/>
        <end position="459"/>
    </location>
</feature>
<feature type="domain" description="DUF5009" evidence="2">
    <location>
        <begin position="7"/>
        <end position="265"/>
    </location>
</feature>
<keyword evidence="4" id="KW-1185">Reference proteome</keyword>
<feature type="transmembrane region" description="Helical" evidence="1">
    <location>
        <begin position="366"/>
        <end position="385"/>
    </location>
</feature>
<feature type="transmembrane region" description="Helical" evidence="1">
    <location>
        <begin position="208"/>
        <end position="226"/>
    </location>
</feature>
<feature type="transmembrane region" description="Helical" evidence="1">
    <location>
        <begin position="153"/>
        <end position="172"/>
    </location>
</feature>
<keyword evidence="1" id="KW-1133">Transmembrane helix</keyword>
<protein>
    <submittedName>
        <fullName evidence="3">DUF5009 domain-containing protein</fullName>
    </submittedName>
</protein>
<feature type="transmembrane region" description="Helical" evidence="1">
    <location>
        <begin position="56"/>
        <end position="76"/>
    </location>
</feature>
<dbReference type="RefSeq" id="WP_380905962.1">
    <property type="nucleotide sequence ID" value="NZ_JBHUEG010000019.1"/>
</dbReference>
<feature type="transmembrane region" description="Helical" evidence="1">
    <location>
        <begin position="279"/>
        <end position="300"/>
    </location>
</feature>
<proteinExistence type="predicted"/>
<gene>
    <name evidence="3" type="ORF">ACFSR5_18515</name>
</gene>
<accession>A0ABW5KL05</accession>
<dbReference type="InterPro" id="IPR032176">
    <property type="entry name" value="DUF5009"/>
</dbReference>